<reference evidence="1 2" key="1">
    <citation type="submission" date="2015-03" db="EMBL/GenBank/DDBJ databases">
        <title>Caedibacter varicaedens, whole genome shotgun sequence.</title>
        <authorList>
            <person name="Suzuki H."/>
            <person name="Dapper A.L."/>
            <person name="Gibson A.K."/>
            <person name="Jackson C."/>
            <person name="Lee H."/>
            <person name="Pejaver V.R."/>
            <person name="Doak T."/>
            <person name="Lynch M."/>
        </authorList>
    </citation>
    <scope>NUCLEOTIDE SEQUENCE [LARGE SCALE GENOMIC DNA]</scope>
</reference>
<gene>
    <name evidence="1" type="ORF">Cva_00851</name>
</gene>
<evidence type="ECO:0000313" key="1">
    <source>
        <dbReference type="EMBL" id="GAO98203.1"/>
    </source>
</evidence>
<proteinExistence type="predicted"/>
<name>A0A0K8MDA3_9PROT</name>
<protein>
    <submittedName>
        <fullName evidence="1">Uncharacterized protein</fullName>
    </submittedName>
</protein>
<accession>A0A0K8MDA3</accession>
<dbReference type="OrthoDB" id="1632057at2"/>
<evidence type="ECO:0000313" key="2">
    <source>
        <dbReference type="Proteomes" id="UP000036771"/>
    </source>
</evidence>
<dbReference type="STRING" id="1629334.Cva_00851"/>
<sequence>MNYLSGYTDPFMSPVSGKLIIPFSHVLLGDDQNHSFFSPTILQDNLPDLQSSHIWLGIPQVQEDQTILSRPMPFDLNTVVPTPATPPALPYPVLTKLAVANPDVPDDQHYTTFAYAQPNEDYAYGGEPFVALGQYGDKKLPHAQTLNELYNIALTPNILKLSLQLPDPLHPENLPFGKIEIAIPGIDFLTLADLEIAEVVIFENIGQSIIGAVSGKVIEVIPDPEHPDKKIKKIETTFQDNAVFPGNISITIPMGGDDQRPDPTPEQPVVGMFRYNSDTNYFEGGYNDGWKKMYGEAKPTYITDTFGDRDNFYIGTQCGTFADGGSASRNVAIGLNVLSSPTNESDSHANPIENVAVGYNALKNCGNAVGVSAARYNVAVGFSSQEFSSGDYNVSLGHQALQYCGFVKNSVAIGQNALSRSGVGPGIWSMLSPGGNHVAIGQSTLENMFKGEHNVAIGANALQYPANIDTLGIPLSGYIDGSVAIGYCALQGNSLERFQTVTDGSVAIGAYAGANYAPFAAKPLGSPNVFIGYSAARMTRSGSSNIAIGYRTLFYLNADSTNPLTAESRHIAIGDRASLNFTTSHSWLTQHPNLAIGVDALGSNSTGRGNIAIGDSALSSVTGSNVPLVGKGGDFCIGLGYQADTGGQDSGTLVNAIAIGAYAKVESSNSIVLGGADHDNDVYYPDVAIGHNNPQYSLHIKNTGQGDKAVIALAETHSIPSFQDKHVYFYSQSEDAYFRSDALGSKKIGVKSVGTDHQIVIEDDFDDSTQKKISLAENPTIPGTKYVMIPGGSQAERDAILEPKVGMIRYTTH</sequence>
<comment type="caution">
    <text evidence="1">The sequence shown here is derived from an EMBL/GenBank/DDBJ whole genome shotgun (WGS) entry which is preliminary data.</text>
</comment>
<dbReference type="AlphaFoldDB" id="A0A0K8MDA3"/>
<organism evidence="1 2">
    <name type="scientific">Caedimonas varicaedens</name>
    <dbReference type="NCBI Taxonomy" id="1629334"/>
    <lineage>
        <taxon>Bacteria</taxon>
        <taxon>Pseudomonadati</taxon>
        <taxon>Pseudomonadota</taxon>
        <taxon>Alphaproteobacteria</taxon>
        <taxon>Holosporales</taxon>
        <taxon>Caedimonadaceae</taxon>
        <taxon>Caedimonas</taxon>
    </lineage>
</organism>
<dbReference type="Proteomes" id="UP000036771">
    <property type="component" value="Unassembled WGS sequence"/>
</dbReference>
<dbReference type="EMBL" id="BBVC01000031">
    <property type="protein sequence ID" value="GAO98203.1"/>
    <property type="molecule type" value="Genomic_DNA"/>
</dbReference>
<keyword evidence="2" id="KW-1185">Reference proteome</keyword>